<keyword evidence="2" id="KW-1185">Reference proteome</keyword>
<evidence type="ECO:0000313" key="1">
    <source>
        <dbReference type="EMBL" id="ONI24454.1"/>
    </source>
</evidence>
<reference evidence="1 2" key="1">
    <citation type="journal article" date="2013" name="Nat. Genet.">
        <title>The high-quality draft genome of peach (Prunus persica) identifies unique patterns of genetic diversity, domestication and genome evolution.</title>
        <authorList>
            <consortium name="International Peach Genome Initiative"/>
            <person name="Verde I."/>
            <person name="Abbott A.G."/>
            <person name="Scalabrin S."/>
            <person name="Jung S."/>
            <person name="Shu S."/>
            <person name="Marroni F."/>
            <person name="Zhebentyayeva T."/>
            <person name="Dettori M.T."/>
            <person name="Grimwood J."/>
            <person name="Cattonaro F."/>
            <person name="Zuccolo A."/>
            <person name="Rossini L."/>
            <person name="Jenkins J."/>
            <person name="Vendramin E."/>
            <person name="Meisel L.A."/>
            <person name="Decroocq V."/>
            <person name="Sosinski B."/>
            <person name="Prochnik S."/>
            <person name="Mitros T."/>
            <person name="Policriti A."/>
            <person name="Cipriani G."/>
            <person name="Dondini L."/>
            <person name="Ficklin S."/>
            <person name="Goodstein D.M."/>
            <person name="Xuan P."/>
            <person name="Del Fabbro C."/>
            <person name="Aramini V."/>
            <person name="Copetti D."/>
            <person name="Gonzalez S."/>
            <person name="Horner D.S."/>
            <person name="Falchi R."/>
            <person name="Lucas S."/>
            <person name="Mica E."/>
            <person name="Maldonado J."/>
            <person name="Lazzari B."/>
            <person name="Bielenberg D."/>
            <person name="Pirona R."/>
            <person name="Miculan M."/>
            <person name="Barakat A."/>
            <person name="Testolin R."/>
            <person name="Stella A."/>
            <person name="Tartarini S."/>
            <person name="Tonutti P."/>
            <person name="Arus P."/>
            <person name="Orellana A."/>
            <person name="Wells C."/>
            <person name="Main D."/>
            <person name="Vizzotto G."/>
            <person name="Silva H."/>
            <person name="Salamini F."/>
            <person name="Schmutz J."/>
            <person name="Morgante M."/>
            <person name="Rokhsar D.S."/>
        </authorList>
    </citation>
    <scope>NUCLEOTIDE SEQUENCE [LARGE SCALE GENOMIC DNA]</scope>
    <source>
        <strain evidence="2">cv. Nemared</strain>
    </source>
</reference>
<dbReference type="AlphaFoldDB" id="A0A251QKU6"/>
<protein>
    <submittedName>
        <fullName evidence="1">Uncharacterized protein</fullName>
    </submittedName>
</protein>
<sequence length="68" mass="7633">MPQFARLKKCIFSNSSNNTRQNTKCGSASNIKTTEVYLISKVESNKLQLKSVGLLIVFIFPRKVVQNA</sequence>
<accession>A0A251QKU6</accession>
<proteinExistence type="predicted"/>
<evidence type="ECO:0000313" key="2">
    <source>
        <dbReference type="Proteomes" id="UP000006882"/>
    </source>
</evidence>
<dbReference type="Proteomes" id="UP000006882">
    <property type="component" value="Chromosome G2"/>
</dbReference>
<organism evidence="1 2">
    <name type="scientific">Prunus persica</name>
    <name type="common">Peach</name>
    <name type="synonym">Amygdalus persica</name>
    <dbReference type="NCBI Taxonomy" id="3760"/>
    <lineage>
        <taxon>Eukaryota</taxon>
        <taxon>Viridiplantae</taxon>
        <taxon>Streptophyta</taxon>
        <taxon>Embryophyta</taxon>
        <taxon>Tracheophyta</taxon>
        <taxon>Spermatophyta</taxon>
        <taxon>Magnoliopsida</taxon>
        <taxon>eudicotyledons</taxon>
        <taxon>Gunneridae</taxon>
        <taxon>Pentapetalae</taxon>
        <taxon>rosids</taxon>
        <taxon>fabids</taxon>
        <taxon>Rosales</taxon>
        <taxon>Rosaceae</taxon>
        <taxon>Amygdaloideae</taxon>
        <taxon>Amygdaleae</taxon>
        <taxon>Prunus</taxon>
    </lineage>
</organism>
<name>A0A251QKU6_PRUPE</name>
<gene>
    <name evidence="1" type="ORF">PRUPE_2G241400</name>
</gene>
<dbReference type="EMBL" id="CM007652">
    <property type="protein sequence ID" value="ONI24454.1"/>
    <property type="molecule type" value="Genomic_DNA"/>
</dbReference>
<dbReference type="Gramene" id="ONI24454">
    <property type="protein sequence ID" value="ONI24454"/>
    <property type="gene ID" value="PRUPE_2G241400"/>
</dbReference>